<sequence length="188" mass="20960">MALYIGAIGSFATASCMLLWMIYCANRHRLTSPRSNQKLQSLRRVPPSSSSSSSVAFMDETHESAMGKGLTSAVVQVKYIHVSSKSEEGERYASFTAQLSWGDKTPHTTVVAKRRFSDFCKLTTEIKAAHPALPVPNLPPKTLVRRFDEGFLEKRRQGLELFLRRVTADPILSELKCVQQFCGVAKHV</sequence>
<dbReference type="CDD" id="cd06093">
    <property type="entry name" value="PX_domain"/>
    <property type="match status" value="1"/>
</dbReference>
<dbReference type="Gene3D" id="3.30.1520.10">
    <property type="entry name" value="Phox-like domain"/>
    <property type="match status" value="1"/>
</dbReference>
<dbReference type="SUPFAM" id="SSF64268">
    <property type="entry name" value="PX domain"/>
    <property type="match status" value="1"/>
</dbReference>
<feature type="domain" description="PX" evidence="3">
    <location>
        <begin position="73"/>
        <end position="188"/>
    </location>
</feature>
<dbReference type="InterPro" id="IPR036871">
    <property type="entry name" value="PX_dom_sf"/>
</dbReference>
<name>A0A485KL70_9STRA</name>
<dbReference type="GO" id="GO:0035091">
    <property type="term" value="F:phosphatidylinositol binding"/>
    <property type="evidence" value="ECO:0007669"/>
    <property type="project" value="InterPro"/>
</dbReference>
<keyword evidence="2" id="KW-1133">Transmembrane helix</keyword>
<evidence type="ECO:0000313" key="5">
    <source>
        <dbReference type="EMBL" id="VFT85599.1"/>
    </source>
</evidence>
<dbReference type="AlphaFoldDB" id="A0A485KL70"/>
<dbReference type="EMBL" id="CAADRA010005134">
    <property type="protein sequence ID" value="VFT85599.1"/>
    <property type="molecule type" value="Genomic_DNA"/>
</dbReference>
<dbReference type="GO" id="GO:0005768">
    <property type="term" value="C:endosome"/>
    <property type="evidence" value="ECO:0007669"/>
    <property type="project" value="TreeGrafter"/>
</dbReference>
<evidence type="ECO:0000313" key="4">
    <source>
        <dbReference type="EMBL" id="KAF0700760.1"/>
    </source>
</evidence>
<organism evidence="5 6">
    <name type="scientific">Aphanomyces stellatus</name>
    <dbReference type="NCBI Taxonomy" id="120398"/>
    <lineage>
        <taxon>Eukaryota</taxon>
        <taxon>Sar</taxon>
        <taxon>Stramenopiles</taxon>
        <taxon>Oomycota</taxon>
        <taxon>Saprolegniomycetes</taxon>
        <taxon>Saprolegniales</taxon>
        <taxon>Verrucalvaceae</taxon>
        <taxon>Aphanomyces</taxon>
    </lineage>
</organism>
<reference evidence="4" key="2">
    <citation type="submission" date="2019-06" db="EMBL/GenBank/DDBJ databases">
        <title>Genomics analysis of Aphanomyces spp. identifies a new class of oomycete effector associated with host adaptation.</title>
        <authorList>
            <person name="Gaulin E."/>
        </authorList>
    </citation>
    <scope>NUCLEOTIDE SEQUENCE</scope>
    <source>
        <strain evidence="4">CBS 578.67</strain>
    </source>
</reference>
<gene>
    <name evidence="5" type="primary">Aste57867_8713</name>
    <name evidence="4" type="ORF">As57867_008679</name>
    <name evidence="5" type="ORF">ASTE57867_8713</name>
</gene>
<evidence type="ECO:0000259" key="3">
    <source>
        <dbReference type="PROSITE" id="PS50195"/>
    </source>
</evidence>
<feature type="transmembrane region" description="Helical" evidence="2">
    <location>
        <begin position="6"/>
        <end position="25"/>
    </location>
</feature>
<evidence type="ECO:0000256" key="1">
    <source>
        <dbReference type="SAM" id="MobiDB-lite"/>
    </source>
</evidence>
<reference evidence="5 6" key="1">
    <citation type="submission" date="2019-03" db="EMBL/GenBank/DDBJ databases">
        <authorList>
            <person name="Gaulin E."/>
            <person name="Dumas B."/>
        </authorList>
    </citation>
    <scope>NUCLEOTIDE SEQUENCE [LARGE SCALE GENOMIC DNA]</scope>
    <source>
        <strain evidence="5">CBS 568.67</strain>
    </source>
</reference>
<keyword evidence="6" id="KW-1185">Reference proteome</keyword>
<protein>
    <submittedName>
        <fullName evidence="5">Aste57867_8713 protein</fullName>
    </submittedName>
</protein>
<evidence type="ECO:0000313" key="6">
    <source>
        <dbReference type="Proteomes" id="UP000332933"/>
    </source>
</evidence>
<dbReference type="EMBL" id="VJMH01005113">
    <property type="protein sequence ID" value="KAF0700760.1"/>
    <property type="molecule type" value="Genomic_DNA"/>
</dbReference>
<dbReference type="Proteomes" id="UP000332933">
    <property type="component" value="Unassembled WGS sequence"/>
</dbReference>
<evidence type="ECO:0000256" key="2">
    <source>
        <dbReference type="SAM" id="Phobius"/>
    </source>
</evidence>
<dbReference type="SMART" id="SM00312">
    <property type="entry name" value="PX"/>
    <property type="match status" value="1"/>
</dbReference>
<dbReference type="Pfam" id="PF00787">
    <property type="entry name" value="PX"/>
    <property type="match status" value="1"/>
</dbReference>
<proteinExistence type="predicted"/>
<feature type="region of interest" description="Disordered" evidence="1">
    <location>
        <begin position="35"/>
        <end position="54"/>
    </location>
</feature>
<dbReference type="InterPro" id="IPR001683">
    <property type="entry name" value="PX_dom"/>
</dbReference>
<dbReference type="PROSITE" id="PS50195">
    <property type="entry name" value="PX"/>
    <property type="match status" value="1"/>
</dbReference>
<keyword evidence="2" id="KW-0812">Transmembrane</keyword>
<keyword evidence="2" id="KW-0472">Membrane</keyword>
<dbReference type="PANTHER" id="PTHR10555:SF170">
    <property type="entry name" value="FI18122P1"/>
    <property type="match status" value="1"/>
</dbReference>
<accession>A0A485KL70</accession>
<dbReference type="OrthoDB" id="10254720at2759"/>
<dbReference type="PANTHER" id="PTHR10555">
    <property type="entry name" value="SORTING NEXIN"/>
    <property type="match status" value="1"/>
</dbReference>